<accession>A0A0A0BK25</accession>
<feature type="region of interest" description="Disordered" evidence="1">
    <location>
        <begin position="1"/>
        <end position="30"/>
    </location>
</feature>
<dbReference type="Proteomes" id="UP000054314">
    <property type="component" value="Unassembled WGS sequence"/>
</dbReference>
<organism evidence="4 5">
    <name type="scientific">Cellulomonas bogoriensis 69B4 = DSM 16987</name>
    <dbReference type="NCBI Taxonomy" id="1386082"/>
    <lineage>
        <taxon>Bacteria</taxon>
        <taxon>Bacillati</taxon>
        <taxon>Actinomycetota</taxon>
        <taxon>Actinomycetes</taxon>
        <taxon>Micrococcales</taxon>
        <taxon>Cellulomonadaceae</taxon>
        <taxon>Cellulomonas</taxon>
    </lineage>
</organism>
<feature type="domain" description="DUF3048" evidence="2">
    <location>
        <begin position="88"/>
        <end position="223"/>
    </location>
</feature>
<evidence type="ECO:0008006" key="6">
    <source>
        <dbReference type="Google" id="ProtNLM"/>
    </source>
</evidence>
<proteinExistence type="predicted"/>
<dbReference type="SUPFAM" id="SSF159774">
    <property type="entry name" value="YerB-like"/>
    <property type="match status" value="1"/>
</dbReference>
<reference evidence="4 5" key="1">
    <citation type="submission" date="2013-08" db="EMBL/GenBank/DDBJ databases">
        <title>Genome sequencing of Cellulomonas bogoriensis 69B4.</title>
        <authorList>
            <person name="Chen F."/>
            <person name="Li Y."/>
            <person name="Wang G."/>
        </authorList>
    </citation>
    <scope>NUCLEOTIDE SEQUENCE [LARGE SCALE GENOMIC DNA]</scope>
    <source>
        <strain evidence="4 5">69B4</strain>
    </source>
</reference>
<dbReference type="InterPro" id="IPR035328">
    <property type="entry name" value="DUF3048_C"/>
</dbReference>
<feature type="compositionally biased region" description="Basic residues" evidence="1">
    <location>
        <begin position="10"/>
        <end position="19"/>
    </location>
</feature>
<keyword evidence="5" id="KW-1185">Reference proteome</keyword>
<protein>
    <recommendedName>
        <fullName evidence="6">DUF3048 domain-containing protein</fullName>
    </recommendedName>
</protein>
<dbReference type="AlphaFoldDB" id="A0A0A0BK25"/>
<evidence type="ECO:0000256" key="1">
    <source>
        <dbReference type="SAM" id="MobiDB-lite"/>
    </source>
</evidence>
<evidence type="ECO:0000313" key="5">
    <source>
        <dbReference type="Proteomes" id="UP000054314"/>
    </source>
</evidence>
<dbReference type="Pfam" id="PF17479">
    <property type="entry name" value="DUF3048_C"/>
    <property type="match status" value="1"/>
</dbReference>
<gene>
    <name evidence="4" type="ORF">N869_09480</name>
</gene>
<dbReference type="InterPro" id="IPR023158">
    <property type="entry name" value="YerB-like_sf"/>
</dbReference>
<dbReference type="InterPro" id="IPR021416">
    <property type="entry name" value="DUF3048_N"/>
</dbReference>
<dbReference type="RefSeq" id="WP_084137215.1">
    <property type="nucleotide sequence ID" value="NZ_AXCZ01000240.1"/>
</dbReference>
<dbReference type="OrthoDB" id="9779102at2"/>
<dbReference type="EMBL" id="AXCZ01000240">
    <property type="protein sequence ID" value="KGM08868.1"/>
    <property type="molecule type" value="Genomic_DNA"/>
</dbReference>
<dbReference type="Pfam" id="PF11258">
    <property type="entry name" value="DUF3048"/>
    <property type="match status" value="1"/>
</dbReference>
<dbReference type="Gene3D" id="3.50.90.10">
    <property type="entry name" value="YerB-like"/>
    <property type="match status" value="1"/>
</dbReference>
<evidence type="ECO:0000259" key="2">
    <source>
        <dbReference type="Pfam" id="PF11258"/>
    </source>
</evidence>
<evidence type="ECO:0000313" key="4">
    <source>
        <dbReference type="EMBL" id="KGM08868.1"/>
    </source>
</evidence>
<feature type="domain" description="DUF3048" evidence="3">
    <location>
        <begin position="258"/>
        <end position="370"/>
    </location>
</feature>
<name>A0A0A0BK25_9CELL</name>
<comment type="caution">
    <text evidence="4">The sequence shown here is derived from an EMBL/GenBank/DDBJ whole genome shotgun (WGS) entry which is preliminary data.</text>
</comment>
<sequence>MSTSNPWGAARRRPARRQAARQPGGHGRVRAAARRAGALVSGTCVVVAATACAQPPEPVVPDPVTVTPAIEVTRATPPPPDVPVVWPLTGVEVEEVTPRPAVAVKVENSAQSRPQTGLEHADVVWETVVEFDVSRYVAVFHSTVPGDVGPIRSVRPVDPALVAPLGGLLAFSGGQDGILAEVRSSGVQVISHDDGDPGLYRISSRRAPHNVYGSMETFLAQAGADRSAPPPRQFAFARDAASATAVVDGSPATSLTFRLSSLARPSWTWDSGEGLWLRSEAGVPAASSSGERLSAVNVVAVTAPHPDTRYRAQGGARVPTYDLVGSGPVTVATGGRTVRGTWSKEGLDAPLELFDAEGDPLLLAPGRTWVELVPRGTGSYTVG</sequence>
<evidence type="ECO:0000259" key="3">
    <source>
        <dbReference type="Pfam" id="PF17479"/>
    </source>
</evidence>